<sequence>REHAVRHPGQPFFLYVAYTAPHWPLHAREEDVARYRGRYQGGWDALREERHARMLDLGVVDRRWPLSPRDPDAPAWEEAEQKAWQARRMEVYAAQVEVMDRGIGRIVSALEETGVLGQTLVLFLSDNGACAEELGNPPGWVRRFLPPAFRSPARDGRPVQRGNDPAVMPGGEHTFQSYGLPWANASNTPFRFYKQRVHEGGIATPLIAHWPDGLGTVPGAVSEAPGHVVDLMPTLLELAGAPHPRTRERRPSRKLGGESLVPV</sequence>
<evidence type="ECO:0000259" key="4">
    <source>
        <dbReference type="Pfam" id="PF00884"/>
    </source>
</evidence>
<feature type="domain" description="Sulfatase N-terminal" evidence="4">
    <location>
        <begin position="7"/>
        <end position="241"/>
    </location>
</feature>
<gene>
    <name evidence="5" type="ORF">S01H1_45727</name>
</gene>
<dbReference type="InterPro" id="IPR000917">
    <property type="entry name" value="Sulfatase_N"/>
</dbReference>
<dbReference type="Gene3D" id="3.40.720.10">
    <property type="entry name" value="Alkaline Phosphatase, subunit A"/>
    <property type="match status" value="1"/>
</dbReference>
<dbReference type="InterPro" id="IPR050738">
    <property type="entry name" value="Sulfatase"/>
</dbReference>
<feature type="non-terminal residue" evidence="5">
    <location>
        <position position="1"/>
    </location>
</feature>
<reference evidence="5" key="1">
    <citation type="journal article" date="2014" name="Front. Microbiol.">
        <title>High frequency of phylogenetically diverse reductive dehalogenase-homologous genes in deep subseafloor sedimentary metagenomes.</title>
        <authorList>
            <person name="Kawai M."/>
            <person name="Futagami T."/>
            <person name="Toyoda A."/>
            <person name="Takaki Y."/>
            <person name="Nishi S."/>
            <person name="Hori S."/>
            <person name="Arai W."/>
            <person name="Tsubouchi T."/>
            <person name="Morono Y."/>
            <person name="Uchiyama I."/>
            <person name="Ito T."/>
            <person name="Fujiyama A."/>
            <person name="Inagaki F."/>
            <person name="Takami H."/>
        </authorList>
    </citation>
    <scope>NUCLEOTIDE SEQUENCE</scope>
    <source>
        <strain evidence="5">Expedition CK06-06</strain>
    </source>
</reference>
<dbReference type="PANTHER" id="PTHR42693:SF53">
    <property type="entry name" value="ENDO-4-O-SULFATASE"/>
    <property type="match status" value="1"/>
</dbReference>
<evidence type="ECO:0000256" key="1">
    <source>
        <dbReference type="ARBA" id="ARBA00008779"/>
    </source>
</evidence>
<dbReference type="SUPFAM" id="SSF53649">
    <property type="entry name" value="Alkaline phosphatase-like"/>
    <property type="match status" value="1"/>
</dbReference>
<evidence type="ECO:0000313" key="5">
    <source>
        <dbReference type="EMBL" id="GAG02265.1"/>
    </source>
</evidence>
<feature type="non-terminal residue" evidence="5">
    <location>
        <position position="263"/>
    </location>
</feature>
<dbReference type="GO" id="GO:0004065">
    <property type="term" value="F:arylsulfatase activity"/>
    <property type="evidence" value="ECO:0007669"/>
    <property type="project" value="TreeGrafter"/>
</dbReference>
<evidence type="ECO:0000256" key="2">
    <source>
        <dbReference type="ARBA" id="ARBA00022801"/>
    </source>
</evidence>
<comment type="caution">
    <text evidence="5">The sequence shown here is derived from an EMBL/GenBank/DDBJ whole genome shotgun (WGS) entry which is preliminary data.</text>
</comment>
<dbReference type="PANTHER" id="PTHR42693">
    <property type="entry name" value="ARYLSULFATASE FAMILY MEMBER"/>
    <property type="match status" value="1"/>
</dbReference>
<keyword evidence="2" id="KW-0378">Hydrolase</keyword>
<comment type="similarity">
    <text evidence="1">Belongs to the sulfatase family.</text>
</comment>
<organism evidence="5">
    <name type="scientific">marine sediment metagenome</name>
    <dbReference type="NCBI Taxonomy" id="412755"/>
    <lineage>
        <taxon>unclassified sequences</taxon>
        <taxon>metagenomes</taxon>
        <taxon>ecological metagenomes</taxon>
    </lineage>
</organism>
<proteinExistence type="inferred from homology"/>
<dbReference type="AlphaFoldDB" id="X0U9N4"/>
<feature type="region of interest" description="Disordered" evidence="3">
    <location>
        <begin position="241"/>
        <end position="263"/>
    </location>
</feature>
<evidence type="ECO:0000256" key="3">
    <source>
        <dbReference type="SAM" id="MobiDB-lite"/>
    </source>
</evidence>
<feature type="compositionally biased region" description="Basic residues" evidence="3">
    <location>
        <begin position="244"/>
        <end position="253"/>
    </location>
</feature>
<protein>
    <recommendedName>
        <fullName evidence="4">Sulfatase N-terminal domain-containing protein</fullName>
    </recommendedName>
</protein>
<dbReference type="InterPro" id="IPR017850">
    <property type="entry name" value="Alkaline_phosphatase_core_sf"/>
</dbReference>
<dbReference type="EMBL" id="BARS01029241">
    <property type="protein sequence ID" value="GAG02265.1"/>
    <property type="molecule type" value="Genomic_DNA"/>
</dbReference>
<accession>X0U9N4</accession>
<dbReference type="Pfam" id="PF00884">
    <property type="entry name" value="Sulfatase"/>
    <property type="match status" value="1"/>
</dbReference>
<name>X0U9N4_9ZZZZ</name>